<name>A0AAV2EHR7_9ROSI</name>
<evidence type="ECO:0000256" key="2">
    <source>
        <dbReference type="ARBA" id="ARBA00022529"/>
    </source>
</evidence>
<keyword evidence="12" id="KW-1015">Disulfide bond</keyword>
<organism evidence="16 17">
    <name type="scientific">Linum trigynum</name>
    <dbReference type="NCBI Taxonomy" id="586398"/>
    <lineage>
        <taxon>Eukaryota</taxon>
        <taxon>Viridiplantae</taxon>
        <taxon>Streptophyta</taxon>
        <taxon>Embryophyta</taxon>
        <taxon>Tracheophyta</taxon>
        <taxon>Spermatophyta</taxon>
        <taxon>Magnoliopsida</taxon>
        <taxon>eudicotyledons</taxon>
        <taxon>Gunneridae</taxon>
        <taxon>Pentapetalae</taxon>
        <taxon>rosids</taxon>
        <taxon>fabids</taxon>
        <taxon>Malpighiales</taxon>
        <taxon>Linaceae</taxon>
        <taxon>Linum</taxon>
    </lineage>
</organism>
<evidence type="ECO:0000256" key="1">
    <source>
        <dbReference type="ARBA" id="ARBA00004251"/>
    </source>
</evidence>
<dbReference type="Gene3D" id="3.30.430.20">
    <property type="entry name" value="Gnk2 domain, C-X8-C-X2-C motif"/>
    <property type="match status" value="1"/>
</dbReference>
<evidence type="ECO:0000313" key="16">
    <source>
        <dbReference type="EMBL" id="CAL1385213.1"/>
    </source>
</evidence>
<dbReference type="PANTHER" id="PTHR32080:SF54">
    <property type="entry name" value="GNK2-HOMOLOGOUS DOMAIN-CONTAINING PROTEIN"/>
    <property type="match status" value="1"/>
</dbReference>
<keyword evidence="10" id="KW-0044">Antibiotic</keyword>
<dbReference type="GO" id="GO:0050832">
    <property type="term" value="P:defense response to fungus"/>
    <property type="evidence" value="ECO:0007669"/>
    <property type="project" value="UniProtKB-KW"/>
</dbReference>
<dbReference type="EMBL" id="OZ034817">
    <property type="protein sequence ID" value="CAL1385213.1"/>
    <property type="molecule type" value="Genomic_DNA"/>
</dbReference>
<dbReference type="GO" id="GO:0042742">
    <property type="term" value="P:defense response to bacterium"/>
    <property type="evidence" value="ECO:0007669"/>
    <property type="project" value="UniProtKB-KW"/>
</dbReference>
<evidence type="ECO:0000256" key="13">
    <source>
        <dbReference type="ARBA" id="ARBA00024184"/>
    </source>
</evidence>
<protein>
    <recommendedName>
        <fullName evidence="15">Gnk2-homologous domain-containing protein</fullName>
    </recommendedName>
</protein>
<dbReference type="GO" id="GO:0005537">
    <property type="term" value="F:D-mannose binding"/>
    <property type="evidence" value="ECO:0007669"/>
    <property type="project" value="UniProtKB-KW"/>
</dbReference>
<evidence type="ECO:0000256" key="8">
    <source>
        <dbReference type="ARBA" id="ARBA00022821"/>
    </source>
</evidence>
<keyword evidence="17" id="KW-1185">Reference proteome</keyword>
<dbReference type="PANTHER" id="PTHR32080">
    <property type="entry name" value="ANTIFUNGAL PROTEIN GINKBILOBIN-2-LIKE"/>
    <property type="match status" value="1"/>
</dbReference>
<evidence type="ECO:0000256" key="14">
    <source>
        <dbReference type="ARBA" id="ARBA00038393"/>
    </source>
</evidence>
<feature type="domain" description="Gnk2-homologous" evidence="15">
    <location>
        <begin position="58"/>
        <end position="168"/>
    </location>
</feature>
<dbReference type="InterPro" id="IPR002902">
    <property type="entry name" value="GNK2"/>
</dbReference>
<keyword evidence="2" id="KW-0929">Antimicrobial</keyword>
<evidence type="ECO:0000259" key="15">
    <source>
        <dbReference type="PROSITE" id="PS51473"/>
    </source>
</evidence>
<evidence type="ECO:0000313" key="17">
    <source>
        <dbReference type="Proteomes" id="UP001497516"/>
    </source>
</evidence>
<evidence type="ECO:0000256" key="4">
    <source>
        <dbReference type="ARBA" id="ARBA00022581"/>
    </source>
</evidence>
<dbReference type="GO" id="GO:0005886">
    <property type="term" value="C:plasma membrane"/>
    <property type="evidence" value="ECO:0007669"/>
    <property type="project" value="UniProtKB-SubCell"/>
</dbReference>
<dbReference type="InterPro" id="IPR051378">
    <property type="entry name" value="Cell2Cell_Antifungal"/>
</dbReference>
<keyword evidence="5" id="KW-0732">Signal</keyword>
<evidence type="ECO:0000256" key="12">
    <source>
        <dbReference type="ARBA" id="ARBA00023157"/>
    </source>
</evidence>
<keyword evidence="9" id="KW-0965">Cell junction</keyword>
<keyword evidence="4" id="KW-0945">Host-virus interaction</keyword>
<dbReference type="PROSITE" id="PS51473">
    <property type="entry name" value="GNK2"/>
    <property type="match status" value="1"/>
</dbReference>
<dbReference type="PROSITE" id="PS51257">
    <property type="entry name" value="PROKAR_LIPOPROTEIN"/>
    <property type="match status" value="1"/>
</dbReference>
<keyword evidence="7" id="KW-0677">Repeat</keyword>
<keyword evidence="6" id="KW-0430">Lectin</keyword>
<evidence type="ECO:0000256" key="6">
    <source>
        <dbReference type="ARBA" id="ARBA00022734"/>
    </source>
</evidence>
<proteinExistence type="inferred from homology"/>
<dbReference type="GO" id="GO:0031640">
    <property type="term" value="P:killing of cells of another organism"/>
    <property type="evidence" value="ECO:0007669"/>
    <property type="project" value="UniProtKB-KW"/>
</dbReference>
<evidence type="ECO:0000256" key="3">
    <source>
        <dbReference type="ARBA" id="ARBA00022577"/>
    </source>
</evidence>
<dbReference type="Proteomes" id="UP001497516">
    <property type="component" value="Chromosome 4"/>
</dbReference>
<evidence type="ECO:0000256" key="11">
    <source>
        <dbReference type="ARBA" id="ARBA00023035"/>
    </source>
</evidence>
<keyword evidence="11" id="KW-0465">Mannose-binding</keyword>
<evidence type="ECO:0000256" key="10">
    <source>
        <dbReference type="ARBA" id="ARBA00023022"/>
    </source>
</evidence>
<comment type="similarity">
    <text evidence="14">Belongs to the cysteine-rich repeat secretory protein family. Plasmodesmata-located proteins (PDLD) subfamily.</text>
</comment>
<reference evidence="16 17" key="1">
    <citation type="submission" date="2024-04" db="EMBL/GenBank/DDBJ databases">
        <authorList>
            <person name="Fracassetti M."/>
        </authorList>
    </citation>
    <scope>NUCLEOTIDE SEQUENCE [LARGE SCALE GENOMIC DNA]</scope>
</reference>
<evidence type="ECO:0000256" key="9">
    <source>
        <dbReference type="ARBA" id="ARBA00022949"/>
    </source>
</evidence>
<dbReference type="InterPro" id="IPR038408">
    <property type="entry name" value="GNK2_sf"/>
</dbReference>
<sequence>MLARIINSTYYNLLLMTMATGIGCRKLVTTSSSSSSALLLWISLLLLGSIRTTTTTAEDIVYPLCSVDKVPTGDPLALAIEHLMWNLVEAGPKVARNPGAISCYNQLYESSNGDAWAYGSASCAVQDVGACTACLDSALHALSNGCLDCRGAQVTLPSCFMRYEAYRYCD</sequence>
<dbReference type="Pfam" id="PF01657">
    <property type="entry name" value="Stress-antifung"/>
    <property type="match status" value="1"/>
</dbReference>
<comment type="subcellular location">
    <subcellularLocation>
        <location evidence="13">Cell junction</location>
        <location evidence="13">Plasmodesma</location>
    </subcellularLocation>
    <subcellularLocation>
        <location evidence="1">Cell membrane</location>
        <topology evidence="1">Single-pass type I membrane protein</topology>
    </subcellularLocation>
</comment>
<dbReference type="AlphaFoldDB" id="A0AAV2EHR7"/>
<evidence type="ECO:0000256" key="5">
    <source>
        <dbReference type="ARBA" id="ARBA00022729"/>
    </source>
</evidence>
<evidence type="ECO:0000256" key="7">
    <source>
        <dbReference type="ARBA" id="ARBA00022737"/>
    </source>
</evidence>
<accession>A0AAV2EHR7</accession>
<gene>
    <name evidence="16" type="ORF">LTRI10_LOCUS26368</name>
</gene>
<dbReference type="GO" id="GO:0009506">
    <property type="term" value="C:plasmodesma"/>
    <property type="evidence" value="ECO:0007669"/>
    <property type="project" value="UniProtKB-SubCell"/>
</dbReference>
<keyword evidence="3" id="KW-0295">Fungicide</keyword>
<keyword evidence="8" id="KW-0611">Plant defense</keyword>